<dbReference type="EMBL" id="JABVXQ010000001">
    <property type="protein sequence ID" value="KAF6130781.1"/>
    <property type="molecule type" value="Genomic_DNA"/>
</dbReference>
<proteinExistence type="predicted"/>
<dbReference type="AlphaFoldDB" id="A0A834EV28"/>
<protein>
    <submittedName>
        <fullName evidence="1">Uncharacterized protein</fullName>
    </submittedName>
</protein>
<name>A0A834EV28_9CHIR</name>
<organism evidence="1 2">
    <name type="scientific">Phyllostomus discolor</name>
    <name type="common">pale spear-nosed bat</name>
    <dbReference type="NCBI Taxonomy" id="89673"/>
    <lineage>
        <taxon>Eukaryota</taxon>
        <taxon>Metazoa</taxon>
        <taxon>Chordata</taxon>
        <taxon>Craniata</taxon>
        <taxon>Vertebrata</taxon>
        <taxon>Euteleostomi</taxon>
        <taxon>Mammalia</taxon>
        <taxon>Eutheria</taxon>
        <taxon>Laurasiatheria</taxon>
        <taxon>Chiroptera</taxon>
        <taxon>Yangochiroptera</taxon>
        <taxon>Phyllostomidae</taxon>
        <taxon>Phyllostominae</taxon>
        <taxon>Phyllostomus</taxon>
    </lineage>
</organism>
<evidence type="ECO:0000313" key="2">
    <source>
        <dbReference type="Proteomes" id="UP000664940"/>
    </source>
</evidence>
<dbReference type="Proteomes" id="UP000664940">
    <property type="component" value="Unassembled WGS sequence"/>
</dbReference>
<evidence type="ECO:0000313" key="1">
    <source>
        <dbReference type="EMBL" id="KAF6130781.1"/>
    </source>
</evidence>
<sequence length="158" mass="16418">MKSAPWAGQPPLPPRLLSPCPSRLPLESLVSAPEHGPQASCFFIWRDACLPGQAVDSRVSSTTFEDQGGSSSSAPPGTPSVVPGCHLVLSLGLPLGRILAPTTNTALVCLTSGPTSTFCHLVMMKVTLGRSDRLSAFEALGLHSGGESWKDWVSPAAG</sequence>
<comment type="caution">
    <text evidence="1">The sequence shown here is derived from an EMBL/GenBank/DDBJ whole genome shotgun (WGS) entry which is preliminary data.</text>
</comment>
<reference evidence="1 2" key="1">
    <citation type="journal article" date="2020" name="Nature">
        <title>Six reference-quality genomes reveal evolution of bat adaptations.</title>
        <authorList>
            <person name="Jebb D."/>
            <person name="Huang Z."/>
            <person name="Pippel M."/>
            <person name="Hughes G.M."/>
            <person name="Lavrichenko K."/>
            <person name="Devanna P."/>
            <person name="Winkler S."/>
            <person name="Jermiin L.S."/>
            <person name="Skirmuntt E.C."/>
            <person name="Katzourakis A."/>
            <person name="Burkitt-Gray L."/>
            <person name="Ray D.A."/>
            <person name="Sullivan K.A.M."/>
            <person name="Roscito J.G."/>
            <person name="Kirilenko B.M."/>
            <person name="Davalos L.M."/>
            <person name="Corthals A.P."/>
            <person name="Power M.L."/>
            <person name="Jones G."/>
            <person name="Ransome R.D."/>
            <person name="Dechmann D.K.N."/>
            <person name="Locatelli A.G."/>
            <person name="Puechmaille S.J."/>
            <person name="Fedrigo O."/>
            <person name="Jarvis E.D."/>
            <person name="Hiller M."/>
            <person name="Vernes S.C."/>
            <person name="Myers E.W."/>
            <person name="Teeling E.C."/>
        </authorList>
    </citation>
    <scope>NUCLEOTIDE SEQUENCE [LARGE SCALE GENOMIC DNA]</scope>
    <source>
        <strain evidence="1">Bat1K_MPI-CBG_1</strain>
    </source>
</reference>
<gene>
    <name evidence="1" type="ORF">HJG60_007759</name>
</gene>
<accession>A0A834EV28</accession>